<sequence length="147" mass="15819">MAGPLFSGVSRFGGGLPLWGPLLVSLGISGRQEYWSGRRQDKWAPDGELGALHVTPCFFDLGGCCPCASLVTCFCMYYVFPPVPAAAFQNLVHLSFAALSHTDPILSAGLFVAKLILLHSHSNALNSKLTSNKFNRQNSFLPETTSS</sequence>
<keyword evidence="2" id="KW-1185">Reference proteome</keyword>
<comment type="caution">
    <text evidence="1">The sequence shown here is derived from an EMBL/GenBank/DDBJ whole genome shotgun (WGS) entry which is preliminary data.</text>
</comment>
<protein>
    <submittedName>
        <fullName evidence="1">Uncharacterized protein</fullName>
    </submittedName>
</protein>
<dbReference type="Proteomes" id="UP001311232">
    <property type="component" value="Unassembled WGS sequence"/>
</dbReference>
<dbReference type="EMBL" id="JAHHUM010002974">
    <property type="protein sequence ID" value="KAK5599001.1"/>
    <property type="molecule type" value="Genomic_DNA"/>
</dbReference>
<dbReference type="AlphaFoldDB" id="A0AAV9QQU7"/>
<evidence type="ECO:0000313" key="2">
    <source>
        <dbReference type="Proteomes" id="UP001311232"/>
    </source>
</evidence>
<reference evidence="1 2" key="1">
    <citation type="submission" date="2021-06" db="EMBL/GenBank/DDBJ databases">
        <authorList>
            <person name="Palmer J.M."/>
        </authorList>
    </citation>
    <scope>NUCLEOTIDE SEQUENCE [LARGE SCALE GENOMIC DNA]</scope>
    <source>
        <strain evidence="1 2">MEX-2019</strain>
        <tissue evidence="1">Muscle</tissue>
    </source>
</reference>
<evidence type="ECO:0000313" key="1">
    <source>
        <dbReference type="EMBL" id="KAK5599001.1"/>
    </source>
</evidence>
<name>A0AAV9QQU7_9TELE</name>
<accession>A0AAV9QQU7</accession>
<organism evidence="1 2">
    <name type="scientific">Crenichthys baileyi</name>
    <name type="common">White River springfish</name>
    <dbReference type="NCBI Taxonomy" id="28760"/>
    <lineage>
        <taxon>Eukaryota</taxon>
        <taxon>Metazoa</taxon>
        <taxon>Chordata</taxon>
        <taxon>Craniata</taxon>
        <taxon>Vertebrata</taxon>
        <taxon>Euteleostomi</taxon>
        <taxon>Actinopterygii</taxon>
        <taxon>Neopterygii</taxon>
        <taxon>Teleostei</taxon>
        <taxon>Neoteleostei</taxon>
        <taxon>Acanthomorphata</taxon>
        <taxon>Ovalentaria</taxon>
        <taxon>Atherinomorphae</taxon>
        <taxon>Cyprinodontiformes</taxon>
        <taxon>Goodeidae</taxon>
        <taxon>Crenichthys</taxon>
    </lineage>
</organism>
<proteinExistence type="predicted"/>
<gene>
    <name evidence="1" type="ORF">CRENBAI_000469</name>
</gene>